<accession>A0ABX7NT76</accession>
<dbReference type="InterPro" id="IPR007627">
    <property type="entry name" value="RNA_pol_sigma70_r2"/>
</dbReference>
<dbReference type="Gene3D" id="1.10.10.10">
    <property type="entry name" value="Winged helix-like DNA-binding domain superfamily/Winged helix DNA-binding domain"/>
    <property type="match status" value="1"/>
</dbReference>
<reference evidence="7 8" key="1">
    <citation type="submission" date="2021-02" db="EMBL/GenBank/DDBJ databases">
        <title>De Novo genome assembly of isolated myxobacteria.</title>
        <authorList>
            <person name="Stevens D.C."/>
        </authorList>
    </citation>
    <scope>NUCLEOTIDE SEQUENCE [LARGE SCALE GENOMIC DNA]</scope>
    <source>
        <strain evidence="8">SCPEA02</strain>
    </source>
</reference>
<evidence type="ECO:0000259" key="6">
    <source>
        <dbReference type="Pfam" id="PF04545"/>
    </source>
</evidence>
<evidence type="ECO:0000259" key="5">
    <source>
        <dbReference type="Pfam" id="PF04542"/>
    </source>
</evidence>
<sequence>MRSLQRPLTAAEQQLVPQAHRLVWWAVHRFVRRNPAARGFEDDLASYGWLGALYAAQHWRPDGGASFKTYASRPVRRDVARGWLILTGVASAEDGRPVPRQEVPLDDALNVAVPPTQERMVEAHRLRASIGEWLCAHMRPDTKPHTRERAVRAYLMHLDGETLENIGQQFGCTRENVRQILVKADEAVLRWRAALNPAWERSAS</sequence>
<dbReference type="PANTHER" id="PTHR30385">
    <property type="entry name" value="SIGMA FACTOR F FLAGELLAR"/>
    <property type="match status" value="1"/>
</dbReference>
<dbReference type="InterPro" id="IPR036388">
    <property type="entry name" value="WH-like_DNA-bd_sf"/>
</dbReference>
<evidence type="ECO:0000313" key="8">
    <source>
        <dbReference type="Proteomes" id="UP000662747"/>
    </source>
</evidence>
<evidence type="ECO:0000256" key="4">
    <source>
        <dbReference type="ARBA" id="ARBA00023163"/>
    </source>
</evidence>
<keyword evidence="4" id="KW-0804">Transcription</keyword>
<dbReference type="Pfam" id="PF04542">
    <property type="entry name" value="Sigma70_r2"/>
    <property type="match status" value="1"/>
</dbReference>
<dbReference type="EMBL" id="CP071090">
    <property type="protein sequence ID" value="QSQ19343.1"/>
    <property type="molecule type" value="Genomic_DNA"/>
</dbReference>
<proteinExistence type="predicted"/>
<organism evidence="7 8">
    <name type="scientific">Pyxidicoccus parkwayensis</name>
    <dbReference type="NCBI Taxonomy" id="2813578"/>
    <lineage>
        <taxon>Bacteria</taxon>
        <taxon>Pseudomonadati</taxon>
        <taxon>Myxococcota</taxon>
        <taxon>Myxococcia</taxon>
        <taxon>Myxococcales</taxon>
        <taxon>Cystobacterineae</taxon>
        <taxon>Myxococcaceae</taxon>
        <taxon>Pyxidicoccus</taxon>
    </lineage>
</organism>
<dbReference type="InterPro" id="IPR007630">
    <property type="entry name" value="RNA_pol_sigma70_r4"/>
</dbReference>
<evidence type="ECO:0000256" key="2">
    <source>
        <dbReference type="ARBA" id="ARBA00023082"/>
    </source>
</evidence>
<keyword evidence="8" id="KW-1185">Reference proteome</keyword>
<gene>
    <name evidence="7" type="ORF">JY651_28860</name>
</gene>
<feature type="domain" description="RNA polymerase sigma-70 region 2" evidence="5">
    <location>
        <begin position="18"/>
        <end position="79"/>
    </location>
</feature>
<dbReference type="InterPro" id="IPR000943">
    <property type="entry name" value="RNA_pol_sigma70"/>
</dbReference>
<name>A0ABX7NT76_9BACT</name>
<dbReference type="NCBIfam" id="TIGR02937">
    <property type="entry name" value="sigma70-ECF"/>
    <property type="match status" value="1"/>
</dbReference>
<dbReference type="PRINTS" id="PR00046">
    <property type="entry name" value="SIGMA70FCT"/>
</dbReference>
<evidence type="ECO:0000256" key="3">
    <source>
        <dbReference type="ARBA" id="ARBA00023125"/>
    </source>
</evidence>
<dbReference type="PANTHER" id="PTHR30385:SF8">
    <property type="entry name" value="RNA POLYMERASE SIGMA-E FACTOR"/>
    <property type="match status" value="1"/>
</dbReference>
<dbReference type="Proteomes" id="UP000662747">
    <property type="component" value="Chromosome"/>
</dbReference>
<dbReference type="Gene3D" id="1.10.1740.10">
    <property type="match status" value="1"/>
</dbReference>
<dbReference type="Pfam" id="PF04545">
    <property type="entry name" value="Sigma70_r4"/>
    <property type="match status" value="1"/>
</dbReference>
<dbReference type="InterPro" id="IPR014284">
    <property type="entry name" value="RNA_pol_sigma-70_dom"/>
</dbReference>
<keyword evidence="1" id="KW-0805">Transcription regulation</keyword>
<keyword evidence="2" id="KW-0731">Sigma factor</keyword>
<dbReference type="InterPro" id="IPR013325">
    <property type="entry name" value="RNA_pol_sigma_r2"/>
</dbReference>
<protein>
    <submittedName>
        <fullName evidence="7">Sigma-70 family RNA polymerase sigma factor</fullName>
    </submittedName>
</protein>
<evidence type="ECO:0000256" key="1">
    <source>
        <dbReference type="ARBA" id="ARBA00023015"/>
    </source>
</evidence>
<dbReference type="InterPro" id="IPR013324">
    <property type="entry name" value="RNA_pol_sigma_r3/r4-like"/>
</dbReference>
<dbReference type="SUPFAM" id="SSF88946">
    <property type="entry name" value="Sigma2 domain of RNA polymerase sigma factors"/>
    <property type="match status" value="1"/>
</dbReference>
<dbReference type="SUPFAM" id="SSF88659">
    <property type="entry name" value="Sigma3 and sigma4 domains of RNA polymerase sigma factors"/>
    <property type="match status" value="1"/>
</dbReference>
<evidence type="ECO:0000313" key="7">
    <source>
        <dbReference type="EMBL" id="QSQ19343.1"/>
    </source>
</evidence>
<keyword evidence="3" id="KW-0238">DNA-binding</keyword>
<feature type="domain" description="RNA polymerase sigma-70 region 4" evidence="6">
    <location>
        <begin position="155"/>
        <end position="184"/>
    </location>
</feature>
<dbReference type="RefSeq" id="WP_206720930.1">
    <property type="nucleotide sequence ID" value="NZ_CP071090.1"/>
</dbReference>